<reference evidence="2 3" key="1">
    <citation type="submission" date="2024-11" db="EMBL/GenBank/DDBJ databases">
        <title>Adaptive evolution of stress response genes in parasites aligns with host niche diversity.</title>
        <authorList>
            <person name="Hahn C."/>
            <person name="Resl P."/>
        </authorList>
    </citation>
    <scope>NUCLEOTIDE SEQUENCE [LARGE SCALE GENOMIC DNA]</scope>
    <source>
        <strain evidence="2">EGGRZ-B1_66</strain>
        <tissue evidence="2">Body</tissue>
    </source>
</reference>
<evidence type="ECO:0000313" key="2">
    <source>
        <dbReference type="EMBL" id="KAL3316804.1"/>
    </source>
</evidence>
<feature type="region of interest" description="Disordered" evidence="1">
    <location>
        <begin position="131"/>
        <end position="150"/>
    </location>
</feature>
<dbReference type="Proteomes" id="UP001626550">
    <property type="component" value="Unassembled WGS sequence"/>
</dbReference>
<dbReference type="AlphaFoldDB" id="A0ABD2QBA7"/>
<name>A0ABD2QBA7_9PLAT</name>
<accession>A0ABD2QBA7</accession>
<proteinExistence type="predicted"/>
<sequence length="183" mass="20752">MMLDLFTKCFHLGKRGKMDVQAKSQAQPVSLYPRTVIGHHSVTSPAFPELMSYTTNQFVDGGGIPRGTCFCCICCRNGQPCCCHECKPNRYNLQKILPTQAMCNNAKRGCPCSCCNCQHCQCHREQHSRESKAKPVPMKRSESRRSDQTAVSKLEDLFGRKLLQMYKENEKEKKFSDDSSSNE</sequence>
<evidence type="ECO:0000256" key="1">
    <source>
        <dbReference type="SAM" id="MobiDB-lite"/>
    </source>
</evidence>
<evidence type="ECO:0000313" key="3">
    <source>
        <dbReference type="Proteomes" id="UP001626550"/>
    </source>
</evidence>
<organism evidence="2 3">
    <name type="scientific">Cichlidogyrus casuarinus</name>
    <dbReference type="NCBI Taxonomy" id="1844966"/>
    <lineage>
        <taxon>Eukaryota</taxon>
        <taxon>Metazoa</taxon>
        <taxon>Spiralia</taxon>
        <taxon>Lophotrochozoa</taxon>
        <taxon>Platyhelminthes</taxon>
        <taxon>Monogenea</taxon>
        <taxon>Monopisthocotylea</taxon>
        <taxon>Dactylogyridea</taxon>
        <taxon>Ancyrocephalidae</taxon>
        <taxon>Cichlidogyrus</taxon>
    </lineage>
</organism>
<keyword evidence="3" id="KW-1185">Reference proteome</keyword>
<comment type="caution">
    <text evidence="2">The sequence shown here is derived from an EMBL/GenBank/DDBJ whole genome shotgun (WGS) entry which is preliminary data.</text>
</comment>
<protein>
    <submittedName>
        <fullName evidence="2">Uncharacterized protein</fullName>
    </submittedName>
</protein>
<dbReference type="EMBL" id="JBJKFK010000479">
    <property type="protein sequence ID" value="KAL3316804.1"/>
    <property type="molecule type" value="Genomic_DNA"/>
</dbReference>
<gene>
    <name evidence="2" type="ORF">Ciccas_004546</name>
</gene>